<name>A0ABT8LK22_9BACT</name>
<organism evidence="2 3">
    <name type="scientific">Agaribacillus aureus</name>
    <dbReference type="NCBI Taxonomy" id="3051825"/>
    <lineage>
        <taxon>Bacteria</taxon>
        <taxon>Pseudomonadati</taxon>
        <taxon>Bacteroidota</taxon>
        <taxon>Cytophagia</taxon>
        <taxon>Cytophagales</taxon>
        <taxon>Splendidivirgaceae</taxon>
        <taxon>Agaribacillus</taxon>
    </lineage>
</organism>
<evidence type="ECO:0000313" key="3">
    <source>
        <dbReference type="Proteomes" id="UP001172083"/>
    </source>
</evidence>
<accession>A0ABT8LK22</accession>
<dbReference type="InterPro" id="IPR045391">
    <property type="entry name" value="DUF6520"/>
</dbReference>
<feature type="chain" id="PRO_5045094485" evidence="1">
    <location>
        <begin position="23"/>
        <end position="83"/>
    </location>
</feature>
<protein>
    <submittedName>
        <fullName evidence="2">DUF6520 family protein</fullName>
    </submittedName>
</protein>
<evidence type="ECO:0000313" key="2">
    <source>
        <dbReference type="EMBL" id="MDN5217361.1"/>
    </source>
</evidence>
<proteinExistence type="predicted"/>
<keyword evidence="3" id="KW-1185">Reference proteome</keyword>
<gene>
    <name evidence="2" type="ORF">QQ020_35130</name>
</gene>
<dbReference type="RefSeq" id="WP_346762697.1">
    <property type="nucleotide sequence ID" value="NZ_JAUJEB010000015.1"/>
</dbReference>
<feature type="signal peptide" evidence="1">
    <location>
        <begin position="1"/>
        <end position="22"/>
    </location>
</feature>
<sequence length="83" mass="8792">MKSLKSILAALAFVFAVGAAFAFKPAANPHFASDDAAGLVNCRAATASCQDLGTQQCKQGNQGVVFYWKSKQGIQCQNILTRP</sequence>
<dbReference type="Proteomes" id="UP001172083">
    <property type="component" value="Unassembled WGS sequence"/>
</dbReference>
<reference evidence="2" key="1">
    <citation type="submission" date="2023-06" db="EMBL/GenBank/DDBJ databases">
        <title>Genomic of Agaribacillus aureum.</title>
        <authorList>
            <person name="Wang G."/>
        </authorList>
    </citation>
    <scope>NUCLEOTIDE SEQUENCE</scope>
    <source>
        <strain evidence="2">BMA12</strain>
    </source>
</reference>
<evidence type="ECO:0000256" key="1">
    <source>
        <dbReference type="SAM" id="SignalP"/>
    </source>
</evidence>
<comment type="caution">
    <text evidence="2">The sequence shown here is derived from an EMBL/GenBank/DDBJ whole genome shotgun (WGS) entry which is preliminary data.</text>
</comment>
<dbReference type="Pfam" id="PF20130">
    <property type="entry name" value="DUF6520"/>
    <property type="match status" value="1"/>
</dbReference>
<keyword evidence="1" id="KW-0732">Signal</keyword>
<dbReference type="EMBL" id="JAUJEB010000015">
    <property type="protein sequence ID" value="MDN5217361.1"/>
    <property type="molecule type" value="Genomic_DNA"/>
</dbReference>